<name>A0A7H9B5I5_ZYGMR</name>
<dbReference type="Proteomes" id="UP000509704">
    <property type="component" value="Chromosome 6"/>
</dbReference>
<sequence>MIDNDDTELLLKNSEYFNLIKHFELEVGLLTNQFKISYIYQEQLYQGILNLMCCFCPLKLWKPLLDRETSNFSRLQIERLLFKQLIKYPELDFDMDAKFLAKSLAKTQAVSEKVSIAHKISFMVRSKGILSFMLYFDGRNMESFEGFRWCLQLLYHIERYAIDIQDIRSLLEDCQRIFSILCAKSLINRIIERGQFFPNEQSLLSKSNEGDVLQGLLFTIMECTEPSMIISETQLELFVLSKFFEVLGDIESCMAVLNGFLIECIYNDGPYNLALRLQRSSLNEMIRKYIFGTTMTVEGDPTVMHQSGKIIEAIILYGGIHIDILRFFHAVYGFYRSSFMDAVDYIPESVLTRECISMVDNIIKEWDGITSQCDPKTVQLPQVLLRTTEGSIVMVEEVLEESLNEHRHEITSLLSSIKLRTKRRLLGETQVQNNYSIYLRKLGVDWVTLWEQSYLDNNDDLPADLLQLASDIKQWSFGFPIS</sequence>
<dbReference type="OrthoDB" id="4065753at2759"/>
<reference evidence="1 2" key="1">
    <citation type="submission" date="2020-07" db="EMBL/GenBank/DDBJ databases">
        <title>The yeast mating-type switching endonuclease HO is a domesticated member of an unorthodox homing genetic element family.</title>
        <authorList>
            <person name="Coughlan A.Y."/>
            <person name="Lombardi L."/>
            <person name="Braun-Galleani S."/>
            <person name="Martos A.R."/>
            <person name="Galeote V."/>
            <person name="Bigey F."/>
            <person name="Dequin S."/>
            <person name="Byrne K.P."/>
            <person name="Wolfe K.H."/>
        </authorList>
    </citation>
    <scope>NUCLEOTIDE SEQUENCE [LARGE SCALE GENOMIC DNA]</scope>
    <source>
        <strain evidence="1 2">NRRL Y-6702</strain>
    </source>
</reference>
<dbReference type="RefSeq" id="XP_037145686.1">
    <property type="nucleotide sequence ID" value="XM_037289791.1"/>
</dbReference>
<gene>
    <name evidence="1" type="ORF">HG535_0F04730</name>
</gene>
<dbReference type="GeneID" id="59237719"/>
<protein>
    <submittedName>
        <fullName evidence="1">Uncharacterized protein</fullName>
    </submittedName>
</protein>
<dbReference type="EMBL" id="CP058609">
    <property type="protein sequence ID" value="QLG73961.1"/>
    <property type="molecule type" value="Genomic_DNA"/>
</dbReference>
<dbReference type="AlphaFoldDB" id="A0A7H9B5I5"/>
<dbReference type="KEGG" id="zmk:HG535_0F04730"/>
<evidence type="ECO:0000313" key="1">
    <source>
        <dbReference type="EMBL" id="QLG73961.1"/>
    </source>
</evidence>
<evidence type="ECO:0000313" key="2">
    <source>
        <dbReference type="Proteomes" id="UP000509704"/>
    </source>
</evidence>
<proteinExistence type="predicted"/>
<organism evidence="1 2">
    <name type="scientific">Zygotorulaspora mrakii</name>
    <name type="common">Zygosaccharomyces mrakii</name>
    <dbReference type="NCBI Taxonomy" id="42260"/>
    <lineage>
        <taxon>Eukaryota</taxon>
        <taxon>Fungi</taxon>
        <taxon>Dikarya</taxon>
        <taxon>Ascomycota</taxon>
        <taxon>Saccharomycotina</taxon>
        <taxon>Saccharomycetes</taxon>
        <taxon>Saccharomycetales</taxon>
        <taxon>Saccharomycetaceae</taxon>
        <taxon>Zygotorulaspora</taxon>
    </lineage>
</organism>
<accession>A0A7H9B5I5</accession>
<keyword evidence="2" id="KW-1185">Reference proteome</keyword>